<accession>A0ABS4VX23</accession>
<evidence type="ECO:0000313" key="5">
    <source>
        <dbReference type="Proteomes" id="UP001519295"/>
    </source>
</evidence>
<evidence type="ECO:0000256" key="2">
    <source>
        <dbReference type="SAM" id="MobiDB-lite"/>
    </source>
</evidence>
<gene>
    <name evidence="4" type="ORF">JOF36_004178</name>
</gene>
<dbReference type="RefSeq" id="WP_210029674.1">
    <property type="nucleotide sequence ID" value="NZ_JAGINU010000001.1"/>
</dbReference>
<protein>
    <submittedName>
        <fullName evidence="4">Uncharacterized protein YndB with AHSA1/START domain</fullName>
    </submittedName>
</protein>
<feature type="region of interest" description="Disordered" evidence="2">
    <location>
        <begin position="127"/>
        <end position="155"/>
    </location>
</feature>
<feature type="compositionally biased region" description="Basic and acidic residues" evidence="2">
    <location>
        <begin position="140"/>
        <end position="149"/>
    </location>
</feature>
<reference evidence="4 5" key="1">
    <citation type="submission" date="2021-03" db="EMBL/GenBank/DDBJ databases">
        <title>Sequencing the genomes of 1000 actinobacteria strains.</title>
        <authorList>
            <person name="Klenk H.-P."/>
        </authorList>
    </citation>
    <scope>NUCLEOTIDE SEQUENCE [LARGE SCALE GENOMIC DNA]</scope>
    <source>
        <strain evidence="4 5">DSM 45256</strain>
    </source>
</reference>
<dbReference type="CDD" id="cd07814">
    <property type="entry name" value="SRPBCC_CalC_Aha1-like"/>
    <property type="match status" value="1"/>
</dbReference>
<dbReference type="EMBL" id="JAGINU010000001">
    <property type="protein sequence ID" value="MBP2368482.1"/>
    <property type="molecule type" value="Genomic_DNA"/>
</dbReference>
<dbReference type="Proteomes" id="UP001519295">
    <property type="component" value="Unassembled WGS sequence"/>
</dbReference>
<keyword evidence="5" id="KW-1185">Reference proteome</keyword>
<dbReference type="InterPro" id="IPR013538">
    <property type="entry name" value="ASHA1/2-like_C"/>
</dbReference>
<feature type="domain" description="Activator of Hsp90 ATPase homologue 1/2-like C-terminal" evidence="3">
    <location>
        <begin position="11"/>
        <end position="127"/>
    </location>
</feature>
<comment type="caution">
    <text evidence="4">The sequence shown here is derived from an EMBL/GenBank/DDBJ whole genome shotgun (WGS) entry which is preliminary data.</text>
</comment>
<comment type="similarity">
    <text evidence="1">Belongs to the AHA1 family.</text>
</comment>
<dbReference type="Pfam" id="PF08327">
    <property type="entry name" value="AHSA1"/>
    <property type="match status" value="1"/>
</dbReference>
<sequence>MAEYATSIEIAAPPSRVFDYLVTEDGMTAWMGRHATLSPEPGGRFTVDIAGYPIRGRYLQVERPHRVVVSWGVTDSPDLPPGASTVEFRLTATARGTRVDLVHSGLPDTDLDGHADGWTHFLPRLQTAATGGDAGPDTWRPIDDRDHRTHPGAPQ</sequence>
<organism evidence="4 5">
    <name type="scientific">Pseudonocardia parietis</name>
    <dbReference type="NCBI Taxonomy" id="570936"/>
    <lineage>
        <taxon>Bacteria</taxon>
        <taxon>Bacillati</taxon>
        <taxon>Actinomycetota</taxon>
        <taxon>Actinomycetes</taxon>
        <taxon>Pseudonocardiales</taxon>
        <taxon>Pseudonocardiaceae</taxon>
        <taxon>Pseudonocardia</taxon>
    </lineage>
</organism>
<evidence type="ECO:0000313" key="4">
    <source>
        <dbReference type="EMBL" id="MBP2368482.1"/>
    </source>
</evidence>
<name>A0ABS4VX23_9PSEU</name>
<dbReference type="InterPro" id="IPR023393">
    <property type="entry name" value="START-like_dom_sf"/>
</dbReference>
<evidence type="ECO:0000259" key="3">
    <source>
        <dbReference type="Pfam" id="PF08327"/>
    </source>
</evidence>
<evidence type="ECO:0000256" key="1">
    <source>
        <dbReference type="ARBA" id="ARBA00006817"/>
    </source>
</evidence>
<dbReference type="Gene3D" id="3.30.530.20">
    <property type="match status" value="1"/>
</dbReference>
<proteinExistence type="inferred from homology"/>
<dbReference type="SUPFAM" id="SSF55961">
    <property type="entry name" value="Bet v1-like"/>
    <property type="match status" value="1"/>
</dbReference>